<accession>A0A7Y0L616</accession>
<dbReference type="PANTHER" id="PTHR43432:SF3">
    <property type="entry name" value="SLR0285 PROTEIN"/>
    <property type="match status" value="1"/>
</dbReference>
<dbReference type="InterPro" id="IPR006638">
    <property type="entry name" value="Elp3/MiaA/NifB-like_rSAM"/>
</dbReference>
<reference evidence="5 6" key="1">
    <citation type="submission" date="2020-04" db="EMBL/GenBank/DDBJ databases">
        <authorList>
            <person name="Zhang R."/>
            <person name="Schippers A."/>
        </authorList>
    </citation>
    <scope>NUCLEOTIDE SEQUENCE [LARGE SCALE GENOMIC DNA]</scope>
    <source>
        <strain evidence="5 6">DSM 109850</strain>
    </source>
</reference>
<dbReference type="GO" id="GO:0003824">
    <property type="term" value="F:catalytic activity"/>
    <property type="evidence" value="ECO:0007669"/>
    <property type="project" value="InterPro"/>
</dbReference>
<dbReference type="AlphaFoldDB" id="A0A7Y0L616"/>
<dbReference type="RefSeq" id="WP_169101515.1">
    <property type="nucleotide sequence ID" value="NZ_JABBVZ010000070.1"/>
</dbReference>
<dbReference type="InterPro" id="IPR058240">
    <property type="entry name" value="rSAM_sf"/>
</dbReference>
<name>A0A7Y0L616_9FIRM</name>
<dbReference type="SUPFAM" id="SSF102114">
    <property type="entry name" value="Radical SAM enzymes"/>
    <property type="match status" value="1"/>
</dbReference>
<dbReference type="InterPro" id="IPR007197">
    <property type="entry name" value="rSAM"/>
</dbReference>
<dbReference type="PROSITE" id="PS51918">
    <property type="entry name" value="RADICAL_SAM"/>
    <property type="match status" value="1"/>
</dbReference>
<protein>
    <submittedName>
        <fullName evidence="5">Radical SAM protein</fullName>
    </submittedName>
</protein>
<sequence length="303" mass="34084">MRSIQLWQAGAVLNRSPKGQHMGFDYSLNPYRGCSHACRYCYARESHTYLDLNVAEDFEQKLFVKENLAVRLNAELRKIPLDAVIAIGTATDPYQPLEGHHHLTRQALQLLLESGHPFTVTTKSPLIERDIDLLAAMGARGQVGVHISLLSTDKKVIRALEPGTSPPDRRLATIRRLKAAHIPVGVFVAPIIPGLSDQPDALKALFSAIREAGADWAMTSTTRLSDAIRDYFINQVATIDPKAAAHIRSLYGSSQFVEASYRRVLSRQLDHLYREFQIGRHGPRLHPHRVQEQLEFFEQPHFS</sequence>
<dbReference type="EMBL" id="JABBVZ010000070">
    <property type="protein sequence ID" value="NMP23875.1"/>
    <property type="molecule type" value="Genomic_DNA"/>
</dbReference>
<dbReference type="Pfam" id="PF04055">
    <property type="entry name" value="Radical_SAM"/>
    <property type="match status" value="1"/>
</dbReference>
<dbReference type="PANTHER" id="PTHR43432">
    <property type="entry name" value="SLR0285 PROTEIN"/>
    <property type="match status" value="1"/>
</dbReference>
<keyword evidence="1" id="KW-0479">Metal-binding</keyword>
<evidence type="ECO:0000256" key="2">
    <source>
        <dbReference type="ARBA" id="ARBA00023004"/>
    </source>
</evidence>
<dbReference type="CDD" id="cd01335">
    <property type="entry name" value="Radical_SAM"/>
    <property type="match status" value="1"/>
</dbReference>
<keyword evidence="6" id="KW-1185">Reference proteome</keyword>
<feature type="domain" description="Radical SAM core" evidence="4">
    <location>
        <begin position="20"/>
        <end position="274"/>
    </location>
</feature>
<dbReference type="SFLD" id="SFLDG01084">
    <property type="entry name" value="Uncharacterised_Radical_SAM_Su"/>
    <property type="match status" value="1"/>
</dbReference>
<evidence type="ECO:0000259" key="4">
    <source>
        <dbReference type="PROSITE" id="PS51918"/>
    </source>
</evidence>
<evidence type="ECO:0000313" key="5">
    <source>
        <dbReference type="EMBL" id="NMP23875.1"/>
    </source>
</evidence>
<keyword evidence="2" id="KW-0408">Iron</keyword>
<dbReference type="Proteomes" id="UP000533476">
    <property type="component" value="Unassembled WGS sequence"/>
</dbReference>
<proteinExistence type="predicted"/>
<evidence type="ECO:0000313" key="6">
    <source>
        <dbReference type="Proteomes" id="UP000533476"/>
    </source>
</evidence>
<dbReference type="Gene3D" id="3.80.30.30">
    <property type="match status" value="1"/>
</dbReference>
<comment type="caution">
    <text evidence="5">The sequence shown here is derived from an EMBL/GenBank/DDBJ whole genome shotgun (WGS) entry which is preliminary data.</text>
</comment>
<evidence type="ECO:0000256" key="1">
    <source>
        <dbReference type="ARBA" id="ARBA00022723"/>
    </source>
</evidence>
<keyword evidence="3" id="KW-0411">Iron-sulfur</keyword>
<gene>
    <name evidence="5" type="ORF">HIJ39_16190</name>
</gene>
<dbReference type="GO" id="GO:0051536">
    <property type="term" value="F:iron-sulfur cluster binding"/>
    <property type="evidence" value="ECO:0007669"/>
    <property type="project" value="UniProtKB-KW"/>
</dbReference>
<evidence type="ECO:0000256" key="3">
    <source>
        <dbReference type="ARBA" id="ARBA00023014"/>
    </source>
</evidence>
<organism evidence="5 6">
    <name type="scientific">Sulfobacillus harzensis</name>
    <dbReference type="NCBI Taxonomy" id="2729629"/>
    <lineage>
        <taxon>Bacteria</taxon>
        <taxon>Bacillati</taxon>
        <taxon>Bacillota</taxon>
        <taxon>Clostridia</taxon>
        <taxon>Eubacteriales</taxon>
        <taxon>Clostridiales Family XVII. Incertae Sedis</taxon>
        <taxon>Sulfobacillus</taxon>
    </lineage>
</organism>
<dbReference type="SFLD" id="SFLDS00029">
    <property type="entry name" value="Radical_SAM"/>
    <property type="match status" value="1"/>
</dbReference>
<dbReference type="InterPro" id="IPR040086">
    <property type="entry name" value="MJ0683-like"/>
</dbReference>
<dbReference type="SMART" id="SM00729">
    <property type="entry name" value="Elp3"/>
    <property type="match status" value="1"/>
</dbReference>
<dbReference type="GO" id="GO:0046872">
    <property type="term" value="F:metal ion binding"/>
    <property type="evidence" value="ECO:0007669"/>
    <property type="project" value="UniProtKB-KW"/>
</dbReference>